<name>A0ABS7IX58_9SPHN</name>
<evidence type="ECO:0000313" key="2">
    <source>
        <dbReference type="Proteomes" id="UP000783253"/>
    </source>
</evidence>
<dbReference type="Gene3D" id="1.25.40.10">
    <property type="entry name" value="Tetratricopeptide repeat domain"/>
    <property type="match status" value="1"/>
</dbReference>
<evidence type="ECO:0000313" key="1">
    <source>
        <dbReference type="EMBL" id="MBX7456640.1"/>
    </source>
</evidence>
<sequence>MTAAAQQALALDARDPFVRTTHGRTRYLLGDFAQAQVDFENAIERAPSYAQAFAALGGLHALGGDVGIGIAHNRTALALSPLDPNRDSVFGALICAHLRSGDYQAAADWADRARSPKRTPLQVYGASLAAYFHAGRDEDAEEIAARIRALAPGRSAEEMVSTVPIMTETLKDILREGFRAKGF</sequence>
<dbReference type="SUPFAM" id="SSF48452">
    <property type="entry name" value="TPR-like"/>
    <property type="match status" value="1"/>
</dbReference>
<dbReference type="EMBL" id="JAIGNK010000001">
    <property type="protein sequence ID" value="MBX7456640.1"/>
    <property type="molecule type" value="Genomic_DNA"/>
</dbReference>
<protein>
    <recommendedName>
        <fullName evidence="3">Tetratricopeptide repeat protein</fullName>
    </recommendedName>
</protein>
<gene>
    <name evidence="1" type="ORF">K3152_00115</name>
</gene>
<dbReference type="Proteomes" id="UP000783253">
    <property type="component" value="Unassembled WGS sequence"/>
</dbReference>
<comment type="caution">
    <text evidence="1">The sequence shown here is derived from an EMBL/GenBank/DDBJ whole genome shotgun (WGS) entry which is preliminary data.</text>
</comment>
<organism evidence="1 2">
    <name type="scientific">Qipengyuania polymorpha</name>
    <dbReference type="NCBI Taxonomy" id="2867234"/>
    <lineage>
        <taxon>Bacteria</taxon>
        <taxon>Pseudomonadati</taxon>
        <taxon>Pseudomonadota</taxon>
        <taxon>Alphaproteobacteria</taxon>
        <taxon>Sphingomonadales</taxon>
        <taxon>Erythrobacteraceae</taxon>
        <taxon>Qipengyuania</taxon>
    </lineage>
</organism>
<reference evidence="1 2" key="1">
    <citation type="submission" date="2021-08" db="EMBL/GenBank/DDBJ databases">
        <title>Comparative Genomics Analysis of the Genus Qipengyuania Reveals Extensive Genetic Diversity and Metabolic Versatility, Including the Description of Fifteen Novel Species.</title>
        <authorList>
            <person name="Liu Y."/>
        </authorList>
    </citation>
    <scope>NUCLEOTIDE SEQUENCE [LARGE SCALE GENOMIC DNA]</scope>
    <source>
        <strain evidence="1 2">1NDH17</strain>
    </source>
</reference>
<keyword evidence="2" id="KW-1185">Reference proteome</keyword>
<accession>A0ABS7IX58</accession>
<evidence type="ECO:0008006" key="3">
    <source>
        <dbReference type="Google" id="ProtNLM"/>
    </source>
</evidence>
<dbReference type="RefSeq" id="WP_221572089.1">
    <property type="nucleotide sequence ID" value="NZ_JAIGNK010000001.1"/>
</dbReference>
<dbReference type="Pfam" id="PF13432">
    <property type="entry name" value="TPR_16"/>
    <property type="match status" value="1"/>
</dbReference>
<proteinExistence type="predicted"/>
<dbReference type="InterPro" id="IPR011990">
    <property type="entry name" value="TPR-like_helical_dom_sf"/>
</dbReference>